<accession>A0A9Q8PE87</accession>
<sequence length="170" mass="19523">MMENAVEACISIPPPYSDAEVATTGISEQRAVHVILKSWEYKSAAEHPGHTTFGKCTRSESDVIMLRGSTTYAEIYNMVQFELRLRKFSDPTRFNFIAIHVSDKTFSKKLVEVTTRNWQACYNLLMENRALTLRVESSVAPLYWNWESARKAEQEERVAKEAKRPKCVVQ</sequence>
<dbReference type="KEGG" id="ffu:CLAFUR5_11227"/>
<gene>
    <name evidence="1" type="ORF">CLAFUR5_11227</name>
</gene>
<evidence type="ECO:0000313" key="2">
    <source>
        <dbReference type="Proteomes" id="UP000756132"/>
    </source>
</evidence>
<reference evidence="1" key="1">
    <citation type="submission" date="2021-12" db="EMBL/GenBank/DDBJ databases">
        <authorList>
            <person name="Zaccaron A."/>
            <person name="Stergiopoulos I."/>
        </authorList>
    </citation>
    <scope>NUCLEOTIDE SEQUENCE</scope>
    <source>
        <strain evidence="1">Race5_Kim</strain>
    </source>
</reference>
<evidence type="ECO:0000313" key="1">
    <source>
        <dbReference type="EMBL" id="UJO20821.1"/>
    </source>
</evidence>
<dbReference type="Proteomes" id="UP000756132">
    <property type="component" value="Chromosome 8"/>
</dbReference>
<protein>
    <submittedName>
        <fullName evidence="1">Uncharacterized protein</fullName>
    </submittedName>
</protein>
<name>A0A9Q8PE87_PASFU</name>
<dbReference type="GeneID" id="71991105"/>
<reference evidence="1" key="2">
    <citation type="journal article" date="2022" name="Microb. Genom.">
        <title>A chromosome-scale genome assembly of the tomato pathogen Cladosporium fulvum reveals a compartmentalized genome architecture and the presence of a dispensable chromosome.</title>
        <authorList>
            <person name="Zaccaron A.Z."/>
            <person name="Chen L.H."/>
            <person name="Samaras A."/>
            <person name="Stergiopoulos I."/>
        </authorList>
    </citation>
    <scope>NUCLEOTIDE SEQUENCE</scope>
    <source>
        <strain evidence="1">Race5_Kim</strain>
    </source>
</reference>
<dbReference type="AlphaFoldDB" id="A0A9Q8PE87"/>
<dbReference type="RefSeq" id="XP_047765187.1">
    <property type="nucleotide sequence ID" value="XM_047910375.1"/>
</dbReference>
<dbReference type="EMBL" id="CP090170">
    <property type="protein sequence ID" value="UJO20821.1"/>
    <property type="molecule type" value="Genomic_DNA"/>
</dbReference>
<organism evidence="1 2">
    <name type="scientific">Passalora fulva</name>
    <name type="common">Tomato leaf mold</name>
    <name type="synonym">Cladosporium fulvum</name>
    <dbReference type="NCBI Taxonomy" id="5499"/>
    <lineage>
        <taxon>Eukaryota</taxon>
        <taxon>Fungi</taxon>
        <taxon>Dikarya</taxon>
        <taxon>Ascomycota</taxon>
        <taxon>Pezizomycotina</taxon>
        <taxon>Dothideomycetes</taxon>
        <taxon>Dothideomycetidae</taxon>
        <taxon>Mycosphaerellales</taxon>
        <taxon>Mycosphaerellaceae</taxon>
        <taxon>Fulvia</taxon>
    </lineage>
</organism>
<proteinExistence type="predicted"/>
<keyword evidence="2" id="KW-1185">Reference proteome</keyword>